<dbReference type="Gene3D" id="3.20.20.80">
    <property type="entry name" value="Glycosidases"/>
    <property type="match status" value="1"/>
</dbReference>
<evidence type="ECO:0000259" key="2">
    <source>
        <dbReference type="PROSITE" id="PS51910"/>
    </source>
</evidence>
<dbReference type="AlphaFoldDB" id="A0AA86VFM2"/>
<proteinExistence type="predicted"/>
<sequence length="215" mass="23067">MTTKSAIFVIFISLVSFALAIDSNDSILAIYWGQNGKEGTLGEACATGNYDYVIIAFLPSFGNGQTPMINLGDHCDPYSNGCAGLSSDIKSCQAKGAKVLLSLVGGGGSYSNASTQDASELATYLWNNFLGGLSPSRPLGPAVLDGIDFGIDYDIEGDPKQYWRDLAKFLRGYGMANQGQKVYITVAPQCPFPDVWIGNSLITGLFDFVWFPILQ</sequence>
<dbReference type="InterPro" id="IPR017853">
    <property type="entry name" value="GH"/>
</dbReference>
<dbReference type="PROSITE" id="PS51910">
    <property type="entry name" value="GH18_2"/>
    <property type="match status" value="1"/>
</dbReference>
<keyword evidence="1" id="KW-0732">Signal</keyword>
<reference evidence="3" key="1">
    <citation type="submission" date="2023-10" db="EMBL/GenBank/DDBJ databases">
        <authorList>
            <person name="Domelevo Entfellner J.-B."/>
        </authorList>
    </citation>
    <scope>NUCLEOTIDE SEQUENCE</scope>
</reference>
<dbReference type="PANTHER" id="PTHR45708">
    <property type="entry name" value="ENDOCHITINASE"/>
    <property type="match status" value="1"/>
</dbReference>
<dbReference type="EMBL" id="OY731400">
    <property type="protein sequence ID" value="CAJ1939861.1"/>
    <property type="molecule type" value="Genomic_DNA"/>
</dbReference>
<dbReference type="GO" id="GO:0005975">
    <property type="term" value="P:carbohydrate metabolic process"/>
    <property type="evidence" value="ECO:0007669"/>
    <property type="project" value="InterPro"/>
</dbReference>
<feature type="signal peptide" evidence="1">
    <location>
        <begin position="1"/>
        <end position="20"/>
    </location>
</feature>
<dbReference type="GO" id="GO:0004568">
    <property type="term" value="F:chitinase activity"/>
    <property type="evidence" value="ECO:0007669"/>
    <property type="project" value="TreeGrafter"/>
</dbReference>
<feature type="domain" description="GH18" evidence="2">
    <location>
        <begin position="26"/>
        <end position="215"/>
    </location>
</feature>
<evidence type="ECO:0000313" key="4">
    <source>
        <dbReference type="Proteomes" id="UP001189624"/>
    </source>
</evidence>
<accession>A0AA86VFM2</accession>
<dbReference type="SUPFAM" id="SSF51445">
    <property type="entry name" value="(Trans)glycosidases"/>
    <property type="match status" value="1"/>
</dbReference>
<organism evidence="3 4">
    <name type="scientific">Sphenostylis stenocarpa</name>
    <dbReference type="NCBI Taxonomy" id="92480"/>
    <lineage>
        <taxon>Eukaryota</taxon>
        <taxon>Viridiplantae</taxon>
        <taxon>Streptophyta</taxon>
        <taxon>Embryophyta</taxon>
        <taxon>Tracheophyta</taxon>
        <taxon>Spermatophyta</taxon>
        <taxon>Magnoliopsida</taxon>
        <taxon>eudicotyledons</taxon>
        <taxon>Gunneridae</taxon>
        <taxon>Pentapetalae</taxon>
        <taxon>rosids</taxon>
        <taxon>fabids</taxon>
        <taxon>Fabales</taxon>
        <taxon>Fabaceae</taxon>
        <taxon>Papilionoideae</taxon>
        <taxon>50 kb inversion clade</taxon>
        <taxon>NPAAA clade</taxon>
        <taxon>indigoferoid/millettioid clade</taxon>
        <taxon>Phaseoleae</taxon>
        <taxon>Sphenostylis</taxon>
    </lineage>
</organism>
<dbReference type="InterPro" id="IPR001223">
    <property type="entry name" value="Glyco_hydro18_cat"/>
</dbReference>
<dbReference type="PANTHER" id="PTHR45708:SF33">
    <property type="entry name" value="CHITINASE"/>
    <property type="match status" value="1"/>
</dbReference>
<dbReference type="Proteomes" id="UP001189624">
    <property type="component" value="Chromosome 3"/>
</dbReference>
<dbReference type="GO" id="GO:0005576">
    <property type="term" value="C:extracellular region"/>
    <property type="evidence" value="ECO:0007669"/>
    <property type="project" value="TreeGrafter"/>
</dbReference>
<gene>
    <name evidence="3" type="ORF">AYBTSS11_LOCUS9379</name>
</gene>
<evidence type="ECO:0000256" key="1">
    <source>
        <dbReference type="SAM" id="SignalP"/>
    </source>
</evidence>
<dbReference type="InterPro" id="IPR050542">
    <property type="entry name" value="Glycosyl_Hydrlase18_Chitinase"/>
</dbReference>
<protein>
    <recommendedName>
        <fullName evidence="2">GH18 domain-containing protein</fullName>
    </recommendedName>
</protein>
<evidence type="ECO:0000313" key="3">
    <source>
        <dbReference type="EMBL" id="CAJ1939861.1"/>
    </source>
</evidence>
<keyword evidence="4" id="KW-1185">Reference proteome</keyword>
<dbReference type="Gramene" id="rna-AYBTSS11_LOCUS9379">
    <property type="protein sequence ID" value="CAJ1939861.1"/>
    <property type="gene ID" value="gene-AYBTSS11_LOCUS9379"/>
</dbReference>
<dbReference type="FunFam" id="3.20.20.80:FF:000401">
    <property type="entry name" value="Acidic endochitinase"/>
    <property type="match status" value="1"/>
</dbReference>
<dbReference type="Pfam" id="PF00704">
    <property type="entry name" value="Glyco_hydro_18"/>
    <property type="match status" value="1"/>
</dbReference>
<feature type="chain" id="PRO_5041736431" description="GH18 domain-containing protein" evidence="1">
    <location>
        <begin position="21"/>
        <end position="215"/>
    </location>
</feature>
<name>A0AA86VFM2_9FABA</name>